<proteinExistence type="predicted"/>
<evidence type="ECO:0000313" key="1">
    <source>
        <dbReference type="EMBL" id="EFE20976.1"/>
    </source>
</evidence>
<dbReference type="Proteomes" id="UP000003692">
    <property type="component" value="Unassembled WGS sequence"/>
</dbReference>
<evidence type="ECO:0000313" key="2">
    <source>
        <dbReference type="Proteomes" id="UP000003692"/>
    </source>
</evidence>
<organism evidence="1 2">
    <name type="scientific">Edwardsiella tarda ATCC 23685</name>
    <dbReference type="NCBI Taxonomy" id="500638"/>
    <lineage>
        <taxon>Bacteria</taxon>
        <taxon>Pseudomonadati</taxon>
        <taxon>Pseudomonadota</taxon>
        <taxon>Gammaproteobacteria</taxon>
        <taxon>Enterobacterales</taxon>
        <taxon>Hafniaceae</taxon>
        <taxon>Edwardsiella</taxon>
    </lineage>
</organism>
<sequence length="40" mass="4499">MAEIKLISDTPQHAMLHDGVSHSTTLFSRYSTVFAIRYCA</sequence>
<dbReference type="HOGENOM" id="CLU_3288761_0_0_6"/>
<accession>D4FB82</accession>
<reference evidence="1 2" key="1">
    <citation type="submission" date="2010-02" db="EMBL/GenBank/DDBJ databases">
        <authorList>
            <person name="Weinstock G."/>
            <person name="Sodergren E."/>
            <person name="Clifton S."/>
            <person name="Fulton L."/>
            <person name="Fulton B."/>
            <person name="Courtney L."/>
            <person name="Fronick C."/>
            <person name="Harrison M."/>
            <person name="Strong C."/>
            <person name="Farmer C."/>
            <person name="Delahaunty K."/>
            <person name="Markovic C."/>
            <person name="Hall O."/>
            <person name="Minx P."/>
            <person name="Tomlinson C."/>
            <person name="Mitreva M."/>
            <person name="Nelson J."/>
            <person name="Hou S."/>
            <person name="Wollam A."/>
            <person name="Pepin K.H."/>
            <person name="Johnson M."/>
            <person name="Bhonagiri V."/>
            <person name="Zhang X."/>
            <person name="Suruliraj S."/>
            <person name="Warren W."/>
            <person name="Chinwalla A."/>
            <person name="Mardis E.R."/>
            <person name="Wilson R.K."/>
        </authorList>
    </citation>
    <scope>NUCLEOTIDE SEQUENCE [LARGE SCALE GENOMIC DNA]</scope>
    <source>
        <strain evidence="1 2">ATCC 23685</strain>
    </source>
</reference>
<dbReference type="EMBL" id="ADGK01000357">
    <property type="protein sequence ID" value="EFE20976.1"/>
    <property type="molecule type" value="Genomic_DNA"/>
</dbReference>
<gene>
    <name evidence="1" type="ORF">EDWATA_04053</name>
</gene>
<dbReference type="AlphaFoldDB" id="D4FB82"/>
<comment type="caution">
    <text evidence="1">The sequence shown here is derived from an EMBL/GenBank/DDBJ whole genome shotgun (WGS) entry which is preliminary data.</text>
</comment>
<name>D4FB82_EDWTA</name>
<protein>
    <submittedName>
        <fullName evidence="1">Uncharacterized protein</fullName>
    </submittedName>
</protein>